<dbReference type="GO" id="GO:0020037">
    <property type="term" value="F:heme binding"/>
    <property type="evidence" value="ECO:0007669"/>
    <property type="project" value="InterPro"/>
</dbReference>
<feature type="transmembrane region" description="Helical" evidence="1">
    <location>
        <begin position="321"/>
        <end position="345"/>
    </location>
</feature>
<evidence type="ECO:0000256" key="1">
    <source>
        <dbReference type="SAM" id="Phobius"/>
    </source>
</evidence>
<feature type="transmembrane region" description="Helical" evidence="1">
    <location>
        <begin position="221"/>
        <end position="243"/>
    </location>
</feature>
<gene>
    <name evidence="3" type="primary">norB</name>
    <name evidence="3" type="ORF">Enr17x_43410</name>
</gene>
<dbReference type="GO" id="GO:0016966">
    <property type="term" value="F:nitric oxide reductase activity"/>
    <property type="evidence" value="ECO:0007669"/>
    <property type="project" value="UniProtKB-EC"/>
</dbReference>
<feature type="transmembrane region" description="Helical" evidence="1">
    <location>
        <begin position="404"/>
        <end position="425"/>
    </location>
</feature>
<evidence type="ECO:0000313" key="3">
    <source>
        <dbReference type="EMBL" id="QDV52281.1"/>
    </source>
</evidence>
<feature type="transmembrane region" description="Helical" evidence="1">
    <location>
        <begin position="715"/>
        <end position="731"/>
    </location>
</feature>
<feature type="transmembrane region" description="Helical" evidence="1">
    <location>
        <begin position="578"/>
        <end position="601"/>
    </location>
</feature>
<dbReference type="InterPro" id="IPR054309">
    <property type="entry name" value="NorB_cytochrome_c-like"/>
</dbReference>
<keyword evidence="1" id="KW-1133">Transmembrane helix</keyword>
<proteinExistence type="predicted"/>
<evidence type="ECO:0000313" key="4">
    <source>
        <dbReference type="Proteomes" id="UP000318313"/>
    </source>
</evidence>
<feature type="transmembrane region" description="Helical" evidence="1">
    <location>
        <begin position="357"/>
        <end position="379"/>
    </location>
</feature>
<dbReference type="PANTHER" id="PTHR10422">
    <property type="entry name" value="CYTOCHROME C OXIDASE SUBUNIT 1"/>
    <property type="match status" value="1"/>
</dbReference>
<sequence length="741" mass="82724">MNKLWIGFASVIGVSFLVLGWIGTRIYQEMPPIPKSVVTTDSQILIADNDISAGQNVWQSLGGMEVGSVWGHGSYVAPDWTADWLHREAVFILDRWSQTDFKKEFKDLIKEQQAQLTARLTKLMRTNTYDPETGIVTVDPVRAEAFQSNLAHYTEVFSAGNPDYAIPAGAVTDPDRLHKLSAFFFWTAWAASTNRPDDVTSYTNNWPHETLVGNRPTGDNIVWTGVSIIMLLAGISAMAWWYASKRGEEEKDLTIPESDPLALWEATPSQRATIKYFWIVAALILVQMLLGVITAHYGVEGDGFYGFPLSKWLPYSVTRTWHIQIGLFWIATAWLAAGLFIGPLVSNHEPKGQTLGVNVLFGALLLVVVGSLAGEWLSINNKMSDTVAFYFGHQGYEYVDLGRVWQIGLMVGLLLWLALMIRVLLPALRQTGQQRHLVALLAVSTGAIALFYGAGLTWGQHSHLTMVEYWRWWVVHLWVEGFFEVFATTVIAFTFMRLNLIRPKVAAGAALLSATIFLSGGIIGTCHHLYFSGTPTVALAWGSVFSALEVVPLVLIGFDATEDLRRSRTSKWVQKYKWPIYFFVAVAFWNMIGAGLFGFMINPPIALYYMQGLNTTPLHGHAALFGVYGMLGIGLMLLCLRVLIPGKEWKEGILRFSFWSLNIGLMAMCILSLLPVGLLQTKASVEQGYWYARSSEFMQGDLMQTLRWMRVPGDTIFFLGAVALVIFIAGLKTGHSFRRTE</sequence>
<feature type="transmembrane region" description="Helical" evidence="1">
    <location>
        <begin position="276"/>
        <end position="299"/>
    </location>
</feature>
<feature type="transmembrane region" description="Helical" evidence="1">
    <location>
        <begin position="437"/>
        <end position="458"/>
    </location>
</feature>
<dbReference type="InterPro" id="IPR036927">
    <property type="entry name" value="Cyt_c_oxase-like_su1_sf"/>
</dbReference>
<keyword evidence="1" id="KW-0472">Membrane</keyword>
<dbReference type="GO" id="GO:0009060">
    <property type="term" value="P:aerobic respiration"/>
    <property type="evidence" value="ECO:0007669"/>
    <property type="project" value="InterPro"/>
</dbReference>
<dbReference type="OrthoDB" id="9767153at2"/>
<dbReference type="EMBL" id="CP037452">
    <property type="protein sequence ID" value="QDV52281.1"/>
    <property type="molecule type" value="Genomic_DNA"/>
</dbReference>
<dbReference type="EC" id="1.7.2.5" evidence="3"/>
<organism evidence="3 4">
    <name type="scientific">Gimesia fumaroli</name>
    <dbReference type="NCBI Taxonomy" id="2527976"/>
    <lineage>
        <taxon>Bacteria</taxon>
        <taxon>Pseudomonadati</taxon>
        <taxon>Planctomycetota</taxon>
        <taxon>Planctomycetia</taxon>
        <taxon>Planctomycetales</taxon>
        <taxon>Planctomycetaceae</taxon>
        <taxon>Gimesia</taxon>
    </lineage>
</organism>
<keyword evidence="4" id="KW-1185">Reference proteome</keyword>
<dbReference type="Pfam" id="PF00115">
    <property type="entry name" value="COX1"/>
    <property type="match status" value="1"/>
</dbReference>
<feature type="transmembrane region" description="Helical" evidence="1">
    <location>
        <begin position="537"/>
        <end position="558"/>
    </location>
</feature>
<dbReference type="RefSeq" id="WP_145311624.1">
    <property type="nucleotide sequence ID" value="NZ_CP037452.1"/>
</dbReference>
<keyword evidence="1" id="KW-0812">Transmembrane</keyword>
<dbReference type="PANTHER" id="PTHR10422:SF38">
    <property type="entry name" value="CYTOCHROME B SUBUNIT OF NITRIC OXIDE REDUCTASE"/>
    <property type="match status" value="1"/>
</dbReference>
<dbReference type="KEGG" id="gfm:Enr17x_43410"/>
<dbReference type="GO" id="GO:0016020">
    <property type="term" value="C:membrane"/>
    <property type="evidence" value="ECO:0007669"/>
    <property type="project" value="InterPro"/>
</dbReference>
<evidence type="ECO:0000259" key="2">
    <source>
        <dbReference type="Pfam" id="PF22085"/>
    </source>
</evidence>
<feature type="transmembrane region" description="Helical" evidence="1">
    <location>
        <begin position="505"/>
        <end position="531"/>
    </location>
</feature>
<dbReference type="SUPFAM" id="SSF81442">
    <property type="entry name" value="Cytochrome c oxidase subunit I-like"/>
    <property type="match status" value="1"/>
</dbReference>
<reference evidence="3 4" key="1">
    <citation type="submission" date="2019-03" db="EMBL/GenBank/DDBJ databases">
        <title>Deep-cultivation of Planctomycetes and their phenomic and genomic characterization uncovers novel biology.</title>
        <authorList>
            <person name="Wiegand S."/>
            <person name="Jogler M."/>
            <person name="Boedeker C."/>
            <person name="Pinto D."/>
            <person name="Vollmers J."/>
            <person name="Rivas-Marin E."/>
            <person name="Kohn T."/>
            <person name="Peeters S.H."/>
            <person name="Heuer A."/>
            <person name="Rast P."/>
            <person name="Oberbeckmann S."/>
            <person name="Bunk B."/>
            <person name="Jeske O."/>
            <person name="Meyerdierks A."/>
            <person name="Storesund J.E."/>
            <person name="Kallscheuer N."/>
            <person name="Luecker S."/>
            <person name="Lage O.M."/>
            <person name="Pohl T."/>
            <person name="Merkel B.J."/>
            <person name="Hornburger P."/>
            <person name="Mueller R.-W."/>
            <person name="Bruemmer F."/>
            <person name="Labrenz M."/>
            <person name="Spormann A.M."/>
            <person name="Op den Camp H."/>
            <person name="Overmann J."/>
            <person name="Amann R."/>
            <person name="Jetten M.S.M."/>
            <person name="Mascher T."/>
            <person name="Medema M.H."/>
            <person name="Devos D.P."/>
            <person name="Kaster A.-K."/>
            <person name="Ovreas L."/>
            <person name="Rohde M."/>
            <person name="Galperin M.Y."/>
            <person name="Jogler C."/>
        </authorList>
    </citation>
    <scope>NUCLEOTIDE SEQUENCE [LARGE SCALE GENOMIC DNA]</scope>
    <source>
        <strain evidence="3 4">Enr17</strain>
    </source>
</reference>
<feature type="transmembrane region" description="Helical" evidence="1">
    <location>
        <begin position="656"/>
        <end position="679"/>
    </location>
</feature>
<dbReference type="Pfam" id="PF22085">
    <property type="entry name" value="NorB_cytochrome_c-like"/>
    <property type="match status" value="1"/>
</dbReference>
<dbReference type="Proteomes" id="UP000318313">
    <property type="component" value="Chromosome"/>
</dbReference>
<dbReference type="AlphaFoldDB" id="A0A518IGR4"/>
<feature type="transmembrane region" description="Helical" evidence="1">
    <location>
        <begin position="621"/>
        <end position="644"/>
    </location>
</feature>
<name>A0A518IGR4_9PLAN</name>
<keyword evidence="3" id="KW-0560">Oxidoreductase</keyword>
<feature type="transmembrane region" description="Helical" evidence="1">
    <location>
        <begin position="470"/>
        <end position="493"/>
    </location>
</feature>
<accession>A0A518IGR4</accession>
<dbReference type="Gene3D" id="1.20.210.10">
    <property type="entry name" value="Cytochrome c oxidase-like, subunit I domain"/>
    <property type="match status" value="1"/>
</dbReference>
<dbReference type="GO" id="GO:0004129">
    <property type="term" value="F:cytochrome-c oxidase activity"/>
    <property type="evidence" value="ECO:0007669"/>
    <property type="project" value="InterPro"/>
</dbReference>
<feature type="domain" description="Nitric oxide reductase subunit B cytochrome c-like" evidence="2">
    <location>
        <begin position="34"/>
        <end position="208"/>
    </location>
</feature>
<protein>
    <submittedName>
        <fullName evidence="3">Nitric oxide reductase subunit B</fullName>
        <ecNumber evidence="3">1.7.2.5</ecNumber>
    </submittedName>
</protein>
<dbReference type="InterPro" id="IPR000883">
    <property type="entry name" value="Cyt_C_Oxase_1"/>
</dbReference>